<sequence length="61" mass="6599">MAAAPRPGHPVRSHANQAHAVQPRAAGSHAGGCVRVNSHSEWEATLWWLDPSQNPRIVIKS</sequence>
<accession>A0AAD0VQ73</accession>
<protein>
    <submittedName>
        <fullName evidence="1">Uncharacterized protein</fullName>
    </submittedName>
</protein>
<dbReference type="EMBL" id="CP031442">
    <property type="protein sequence ID" value="AXM07340.1"/>
    <property type="molecule type" value="Genomic_DNA"/>
</dbReference>
<evidence type="ECO:0000313" key="2">
    <source>
        <dbReference type="Proteomes" id="UP000256621"/>
    </source>
</evidence>
<organism evidence="1 2">
    <name type="scientific">Cutibacterium acnes</name>
    <name type="common">Propionibacterium acnes</name>
    <dbReference type="NCBI Taxonomy" id="1747"/>
    <lineage>
        <taxon>Bacteria</taxon>
        <taxon>Bacillati</taxon>
        <taxon>Actinomycetota</taxon>
        <taxon>Actinomycetes</taxon>
        <taxon>Propionibacteriales</taxon>
        <taxon>Propionibacteriaceae</taxon>
        <taxon>Cutibacterium</taxon>
    </lineage>
</organism>
<gene>
    <name evidence="1" type="ORF">DXN06_09585</name>
</gene>
<name>A0AAD0VQ73_CUTAC</name>
<dbReference type="Proteomes" id="UP000256621">
    <property type="component" value="Chromosome"/>
</dbReference>
<dbReference type="AlphaFoldDB" id="A0AAD0VQ73"/>
<proteinExistence type="predicted"/>
<reference evidence="1 2" key="1">
    <citation type="submission" date="2018-08" db="EMBL/GenBank/DDBJ databases">
        <title>Genome sequencing of Cutibacterium acnes KCOM 1315.</title>
        <authorList>
            <person name="Kook J.-K."/>
            <person name="Park S.-N."/>
            <person name="Lim Y.K."/>
        </authorList>
    </citation>
    <scope>NUCLEOTIDE SEQUENCE [LARGE SCALE GENOMIC DNA]</scope>
    <source>
        <strain evidence="1 2">KCOM 1315</strain>
    </source>
</reference>
<evidence type="ECO:0000313" key="1">
    <source>
        <dbReference type="EMBL" id="AXM07340.1"/>
    </source>
</evidence>